<evidence type="ECO:0000256" key="3">
    <source>
        <dbReference type="ARBA" id="ARBA00023163"/>
    </source>
</evidence>
<dbReference type="AlphaFoldDB" id="A0ABD5E9A5"/>
<dbReference type="PANTHER" id="PTHR46796:SF12">
    <property type="entry name" value="HTH-TYPE DNA-BINDING TRANSCRIPTIONAL ACTIVATOR EUTR"/>
    <property type="match status" value="1"/>
</dbReference>
<dbReference type="PANTHER" id="PTHR46796">
    <property type="entry name" value="HTH-TYPE TRANSCRIPTIONAL ACTIVATOR RHAS-RELATED"/>
    <property type="match status" value="1"/>
</dbReference>
<accession>A0ABD5E9A5</accession>
<gene>
    <name evidence="5" type="ORF">RM574_21170</name>
</gene>
<feature type="domain" description="HTH araC/xylS-type" evidence="4">
    <location>
        <begin position="221"/>
        <end position="315"/>
    </location>
</feature>
<dbReference type="SMART" id="SM00342">
    <property type="entry name" value="HTH_ARAC"/>
    <property type="match status" value="1"/>
</dbReference>
<dbReference type="RefSeq" id="WP_007823495.1">
    <property type="nucleotide sequence ID" value="NZ_JAVRER010000036.1"/>
</dbReference>
<evidence type="ECO:0000313" key="6">
    <source>
        <dbReference type="Proteomes" id="UP001183607"/>
    </source>
</evidence>
<evidence type="ECO:0000313" key="5">
    <source>
        <dbReference type="EMBL" id="MDT0418000.1"/>
    </source>
</evidence>
<dbReference type="EMBL" id="JAVRER010000036">
    <property type="protein sequence ID" value="MDT0418000.1"/>
    <property type="molecule type" value="Genomic_DNA"/>
</dbReference>
<dbReference type="Gene3D" id="1.10.10.60">
    <property type="entry name" value="Homeodomain-like"/>
    <property type="match status" value="1"/>
</dbReference>
<organism evidence="5 6">
    <name type="scientific">Streptomyces evansiae</name>
    <dbReference type="NCBI Taxonomy" id="3075535"/>
    <lineage>
        <taxon>Bacteria</taxon>
        <taxon>Bacillati</taxon>
        <taxon>Actinomycetota</taxon>
        <taxon>Actinomycetes</taxon>
        <taxon>Kitasatosporales</taxon>
        <taxon>Streptomycetaceae</taxon>
        <taxon>Streptomyces</taxon>
    </lineage>
</organism>
<evidence type="ECO:0000256" key="1">
    <source>
        <dbReference type="ARBA" id="ARBA00023015"/>
    </source>
</evidence>
<protein>
    <submittedName>
        <fullName evidence="5">Helix-turn-helix domain-containing protein</fullName>
    </submittedName>
</protein>
<evidence type="ECO:0000259" key="4">
    <source>
        <dbReference type="PROSITE" id="PS01124"/>
    </source>
</evidence>
<dbReference type="PROSITE" id="PS01124">
    <property type="entry name" value="HTH_ARAC_FAMILY_2"/>
    <property type="match status" value="1"/>
</dbReference>
<keyword evidence="3" id="KW-0804">Transcription</keyword>
<comment type="caution">
    <text evidence="5">The sequence shown here is derived from an EMBL/GenBank/DDBJ whole genome shotgun (WGS) entry which is preliminary data.</text>
</comment>
<dbReference type="GO" id="GO:0006355">
    <property type="term" value="P:regulation of DNA-templated transcription"/>
    <property type="evidence" value="ECO:0007669"/>
    <property type="project" value="UniProtKB-ARBA"/>
</dbReference>
<dbReference type="InterPro" id="IPR050204">
    <property type="entry name" value="AraC_XylS_family_regulators"/>
</dbReference>
<dbReference type="Proteomes" id="UP001183607">
    <property type="component" value="Unassembled WGS sequence"/>
</dbReference>
<reference evidence="6" key="1">
    <citation type="submission" date="2023-07" db="EMBL/GenBank/DDBJ databases">
        <title>30 novel species of actinomycetes from the DSMZ collection.</title>
        <authorList>
            <person name="Nouioui I."/>
        </authorList>
    </citation>
    <scope>NUCLEOTIDE SEQUENCE [LARGE SCALE GENOMIC DNA]</scope>
    <source>
        <strain evidence="6">DSM 41982</strain>
    </source>
</reference>
<proteinExistence type="predicted"/>
<dbReference type="InterPro" id="IPR018060">
    <property type="entry name" value="HTH_AraC"/>
</dbReference>
<evidence type="ECO:0000256" key="2">
    <source>
        <dbReference type="ARBA" id="ARBA00023125"/>
    </source>
</evidence>
<sequence length="320" mass="33226">MEFGESPGIGRQFASAAGDDAVIAFLQRMYGMGVAVEDLGRSAQVSVSRLETASVAVDRVASTTRFGFEAGPIDTLMVLYLRSGTFEARTGGVAAAVRAWQPMVAFQPGLPAVGYLDRMDTRTVTVDLATVRSVAGFGAHEEREPLHFTSLTPASEALGESWRATADYAAQVLGTGVGEPLVHDTLARALAGVALAAFPNTYRPQDPEARTPGRVGVATVLRAAAAAEAGAAAPLGLAELAEAEGVPGADLAAGFARHLGLGPAALVRRFRLARAHAEAREGAPGTDLTALAHRWGWADPRAFVHAYRTVYGGPPLPGTA</sequence>
<name>A0ABD5E9A5_9ACTN</name>
<keyword evidence="2" id="KW-0238">DNA-binding</keyword>
<dbReference type="GO" id="GO:0003677">
    <property type="term" value="F:DNA binding"/>
    <property type="evidence" value="ECO:0007669"/>
    <property type="project" value="UniProtKB-KW"/>
</dbReference>
<keyword evidence="1" id="KW-0805">Transcription regulation</keyword>
<dbReference type="Pfam" id="PF12833">
    <property type="entry name" value="HTH_18"/>
    <property type="match status" value="1"/>
</dbReference>